<dbReference type="EMBL" id="NCUX01000031">
    <property type="protein sequence ID" value="ORO78395.1"/>
    <property type="molecule type" value="Genomic_DNA"/>
</dbReference>
<evidence type="ECO:0000256" key="21">
    <source>
        <dbReference type="ARBA" id="ARBA00049902"/>
    </source>
</evidence>
<feature type="compositionally biased region" description="Low complexity" evidence="23">
    <location>
        <begin position="658"/>
        <end position="704"/>
    </location>
</feature>
<comment type="pathway">
    <text evidence="3">Cell wall biogenesis; peptidoglycan biosynthesis.</text>
</comment>
<keyword evidence="13" id="KW-0378">Hydrolase</keyword>
<gene>
    <name evidence="27" type="ORF">B7708_04745</name>
</gene>
<dbReference type="SUPFAM" id="SSF53955">
    <property type="entry name" value="Lysozyme-like"/>
    <property type="match status" value="1"/>
</dbReference>
<evidence type="ECO:0000256" key="19">
    <source>
        <dbReference type="ARBA" id="ARBA00034000"/>
    </source>
</evidence>
<name>A0A1X1IZD5_STROR</name>
<dbReference type="GO" id="GO:0009002">
    <property type="term" value="F:serine-type D-Ala-D-Ala carboxypeptidase activity"/>
    <property type="evidence" value="ECO:0007669"/>
    <property type="project" value="UniProtKB-EC"/>
</dbReference>
<evidence type="ECO:0000256" key="13">
    <source>
        <dbReference type="ARBA" id="ARBA00022801"/>
    </source>
</evidence>
<dbReference type="InterPro" id="IPR050396">
    <property type="entry name" value="Glycosyltr_51/Transpeptidase"/>
</dbReference>
<evidence type="ECO:0000256" key="15">
    <source>
        <dbReference type="ARBA" id="ARBA00022984"/>
    </source>
</evidence>
<evidence type="ECO:0000256" key="20">
    <source>
        <dbReference type="ARBA" id="ARBA00044770"/>
    </source>
</evidence>
<evidence type="ECO:0000256" key="24">
    <source>
        <dbReference type="SAM" id="Phobius"/>
    </source>
</evidence>
<comment type="similarity">
    <text evidence="4">In the C-terminal section; belongs to the transpeptidase family.</text>
</comment>
<reference evidence="27 28" key="1">
    <citation type="journal article" date="2016" name="Eur. J. Clin. Microbiol. Infect. Dis.">
        <title>Whole genome sequencing as a tool for phylogenetic analysis of clinical strains of Mitis group streptococci.</title>
        <authorList>
            <person name="Rasmussen L.H."/>
            <person name="Dargis R."/>
            <person name="Hojholt K."/>
            <person name="Christensen J.J."/>
            <person name="Skovgaard O."/>
            <person name="Justesen U.S."/>
            <person name="Rosenvinge F.S."/>
            <person name="Moser C."/>
            <person name="Lukjancenko O."/>
            <person name="Rasmussen S."/>
            <person name="Nielsen X.C."/>
        </authorList>
    </citation>
    <scope>NUCLEOTIDE SEQUENCE [LARGE SCALE GENOMIC DNA]</scope>
    <source>
        <strain evidence="27 28">RH_9883_08</strain>
    </source>
</reference>
<evidence type="ECO:0000256" key="9">
    <source>
        <dbReference type="ARBA" id="ARBA00022645"/>
    </source>
</evidence>
<comment type="subcellular location">
    <subcellularLocation>
        <location evidence="2">Secreted</location>
    </subcellularLocation>
</comment>
<organism evidence="27 28">
    <name type="scientific">Streptococcus oralis subsp. dentisani</name>
    <dbReference type="NCBI Taxonomy" id="1458253"/>
    <lineage>
        <taxon>Bacteria</taxon>
        <taxon>Bacillati</taxon>
        <taxon>Bacillota</taxon>
        <taxon>Bacilli</taxon>
        <taxon>Lactobacillales</taxon>
        <taxon>Streptococcaceae</taxon>
        <taxon>Streptococcus</taxon>
    </lineage>
</organism>
<comment type="catalytic activity">
    <reaction evidence="21">
        <text>[GlcNAc-(1-&gt;4)-Mur2Ac(oyl-L-Ala-gamma-D-Glu-L-Lys-D-Ala-D-Ala)](n)-di-trans,octa-cis-undecaprenyl diphosphate + beta-D-GlcNAc-(1-&gt;4)-Mur2Ac(oyl-L-Ala-gamma-D-Glu-L-Lys-D-Ala-D-Ala)-di-trans,octa-cis-undecaprenyl diphosphate = [GlcNAc-(1-&gt;4)-Mur2Ac(oyl-L-Ala-gamma-D-Glu-L-Lys-D-Ala-D-Ala)](n+1)-di-trans,octa-cis-undecaprenyl diphosphate + di-trans,octa-cis-undecaprenyl diphosphate + H(+)</text>
        <dbReference type="Rhea" id="RHEA:23708"/>
        <dbReference type="Rhea" id="RHEA-COMP:9602"/>
        <dbReference type="Rhea" id="RHEA-COMP:9603"/>
        <dbReference type="ChEBI" id="CHEBI:15378"/>
        <dbReference type="ChEBI" id="CHEBI:58405"/>
        <dbReference type="ChEBI" id="CHEBI:60033"/>
        <dbReference type="ChEBI" id="CHEBI:78435"/>
        <dbReference type="EC" id="2.4.99.28"/>
    </reaction>
</comment>
<evidence type="ECO:0000256" key="12">
    <source>
        <dbReference type="ARBA" id="ARBA00022679"/>
    </source>
</evidence>
<protein>
    <recommendedName>
        <fullName evidence="7">Penicillin-binding protein 1A</fullName>
        <ecNumber evidence="20">2.4.99.28</ecNumber>
        <ecNumber evidence="6">3.4.16.4</ecNumber>
    </recommendedName>
</protein>
<sequence length="715" mass="79226">MNKQTFLRIVKYVSICLLTVFIAAIMVGGGLFLYYVSKAPALSESKLVATTSSKIYDSKNELIADLGSERRVNAQANEIPTELVNAIVSIEDHRFFSHRGVDTIRILGASLRNLRGGGGLQGGSTLTQQLIKLTYFSTSTSDQTLSRKAQEAWLAVQLEQKATKQEILTYYINKVYMSNGNYGMQTAAQNYYGKDLKDLSLPQLALLAGMPQAPNQYDPYSHPEAAQERRDLVLSEMKSQGYISAEQYEKAINTPITDGLQSLRSGNNYPAYMDNYLKEVIDQVEQETGYNLLTTGMEVYTNVDPAVQQRLWDIYNTDEYVNYPDDELQVASTIVDVTNGKVIAQLGARHQSSNVSFGMNQAVETNRDWGSTMKPITDYAPALEYDIYDSTAAIVHDVPYNYPGTNTPVYNWDKSYFGNITLQYALQQSRNVTAVETLNKVGLDRAKTFLNGLGIDYPDMHYANAISSNTTESNKKYGASSEKMAAAYAAFANGGIYHKPMYINKIIFSDGSSKEFSDSGTRAMKETTAYMMTEMMKTVLTYGTGRGAYLSWLPQAGKTGTSNYTDDEIEKYIKNSGYVAPDEMFVGYTRKYSMAVWTGYSNRLTPIVGDGFYVAAKVYRSMMTYLSTDDHPGDWSMPEGLYRSGEFVFKNGARNTWTPSSSTQQSSTSESSSSTSESSTSQSSATSPSTSQTQTIPQQSGTTPAEQNQPSQPQQ</sequence>
<keyword evidence="16" id="KW-0046">Antibiotic resistance</keyword>
<keyword evidence="17" id="KW-0511">Multifunctional enzyme</keyword>
<evidence type="ECO:0000256" key="10">
    <source>
        <dbReference type="ARBA" id="ARBA00022670"/>
    </source>
</evidence>
<keyword evidence="8" id="KW-0964">Secreted</keyword>
<evidence type="ECO:0000256" key="17">
    <source>
        <dbReference type="ARBA" id="ARBA00023268"/>
    </source>
</evidence>
<comment type="similarity">
    <text evidence="5">In the N-terminal section; belongs to the glycosyltransferase 51 family.</text>
</comment>
<keyword evidence="24" id="KW-0812">Transmembrane</keyword>
<evidence type="ECO:0000256" key="11">
    <source>
        <dbReference type="ARBA" id="ARBA00022676"/>
    </source>
</evidence>
<dbReference type="InterPro" id="IPR023346">
    <property type="entry name" value="Lysozyme-like_dom_sf"/>
</dbReference>
<keyword evidence="11" id="KW-0328">Glycosyltransferase</keyword>
<dbReference type="InterPro" id="IPR012338">
    <property type="entry name" value="Beta-lactam/transpept-like"/>
</dbReference>
<dbReference type="GO" id="GO:0008955">
    <property type="term" value="F:peptidoglycan glycosyltransferase activity"/>
    <property type="evidence" value="ECO:0007669"/>
    <property type="project" value="UniProtKB-EC"/>
</dbReference>
<evidence type="ECO:0000313" key="27">
    <source>
        <dbReference type="EMBL" id="ORO78395.1"/>
    </source>
</evidence>
<evidence type="ECO:0000256" key="7">
    <source>
        <dbReference type="ARBA" id="ARBA00018638"/>
    </source>
</evidence>
<evidence type="ECO:0000256" key="8">
    <source>
        <dbReference type="ARBA" id="ARBA00022525"/>
    </source>
</evidence>
<feature type="transmembrane region" description="Helical" evidence="24">
    <location>
        <begin position="12"/>
        <end position="36"/>
    </location>
</feature>
<evidence type="ECO:0000256" key="22">
    <source>
        <dbReference type="ARBA" id="ARBA00060592"/>
    </source>
</evidence>
<dbReference type="EC" id="3.4.16.4" evidence="6"/>
<dbReference type="GO" id="GO:0071555">
    <property type="term" value="P:cell wall organization"/>
    <property type="evidence" value="ECO:0007669"/>
    <property type="project" value="UniProtKB-KW"/>
</dbReference>
<feature type="region of interest" description="Disordered" evidence="23">
    <location>
        <begin position="653"/>
        <end position="715"/>
    </location>
</feature>
<dbReference type="InterPro" id="IPR001460">
    <property type="entry name" value="PCN-bd_Tpept"/>
</dbReference>
<evidence type="ECO:0000256" key="14">
    <source>
        <dbReference type="ARBA" id="ARBA00022960"/>
    </source>
</evidence>
<dbReference type="RefSeq" id="WP_084974124.1">
    <property type="nucleotide sequence ID" value="NZ_NCUX01000031.1"/>
</dbReference>
<dbReference type="Pfam" id="PF00912">
    <property type="entry name" value="Transgly"/>
    <property type="match status" value="1"/>
</dbReference>
<feature type="domain" description="Penicillin-binding protein transpeptidase" evidence="25">
    <location>
        <begin position="333"/>
        <end position="622"/>
    </location>
</feature>
<dbReference type="GO" id="GO:0005576">
    <property type="term" value="C:extracellular region"/>
    <property type="evidence" value="ECO:0007669"/>
    <property type="project" value="UniProtKB-SubCell"/>
</dbReference>
<evidence type="ECO:0000256" key="16">
    <source>
        <dbReference type="ARBA" id="ARBA00023251"/>
    </source>
</evidence>
<keyword evidence="10" id="KW-0645">Protease</keyword>
<comment type="catalytic activity">
    <reaction evidence="19">
        <text>Preferential cleavage: (Ac)2-L-Lys-D-Ala-|-D-Ala. Also transpeptidation of peptidyl-alanyl moieties that are N-acyl substituents of D-alanine.</text>
        <dbReference type="EC" id="3.4.16.4"/>
    </reaction>
</comment>
<dbReference type="Proteomes" id="UP000193780">
    <property type="component" value="Unassembled WGS sequence"/>
</dbReference>
<dbReference type="Gene3D" id="1.10.3810.10">
    <property type="entry name" value="Biosynthetic peptidoglycan transglycosylase-like"/>
    <property type="match status" value="1"/>
</dbReference>
<keyword evidence="18" id="KW-0961">Cell wall biogenesis/degradation</keyword>
<dbReference type="SUPFAM" id="SSF56601">
    <property type="entry name" value="beta-lactamase/transpeptidase-like"/>
    <property type="match status" value="1"/>
</dbReference>
<evidence type="ECO:0000259" key="25">
    <source>
        <dbReference type="Pfam" id="PF00905"/>
    </source>
</evidence>
<keyword evidence="9" id="KW-0121">Carboxypeptidase</keyword>
<comment type="caution">
    <text evidence="27">The sequence shown here is derived from an EMBL/GenBank/DDBJ whole genome shotgun (WGS) entry which is preliminary data.</text>
</comment>
<keyword evidence="15" id="KW-0573">Peptidoglycan synthesis</keyword>
<dbReference type="InterPro" id="IPR036950">
    <property type="entry name" value="PBP_transglycosylase"/>
</dbReference>
<dbReference type="GO" id="GO:0030288">
    <property type="term" value="C:outer membrane-bounded periplasmic space"/>
    <property type="evidence" value="ECO:0007669"/>
    <property type="project" value="TreeGrafter"/>
</dbReference>
<comment type="pathway">
    <text evidence="22">Glycan biosynthesis.</text>
</comment>
<evidence type="ECO:0000256" key="3">
    <source>
        <dbReference type="ARBA" id="ARBA00004752"/>
    </source>
</evidence>
<dbReference type="PANTHER" id="PTHR32282:SF29">
    <property type="entry name" value="PENICILLIN-BINDING PROTEIN 1A"/>
    <property type="match status" value="1"/>
</dbReference>
<dbReference type="EC" id="2.4.99.28" evidence="20"/>
<evidence type="ECO:0000313" key="28">
    <source>
        <dbReference type="Proteomes" id="UP000193780"/>
    </source>
</evidence>
<keyword evidence="14" id="KW-0133">Cell shape</keyword>
<accession>A0A1X1IZD5</accession>
<keyword evidence="12" id="KW-0808">Transferase</keyword>
<dbReference type="FunFam" id="3.40.710.10:FF:000020">
    <property type="entry name" value="Penicillin-binding protein 1A"/>
    <property type="match status" value="1"/>
</dbReference>
<dbReference type="GO" id="GO:0006508">
    <property type="term" value="P:proteolysis"/>
    <property type="evidence" value="ECO:0007669"/>
    <property type="project" value="UniProtKB-KW"/>
</dbReference>
<dbReference type="GO" id="GO:0046677">
    <property type="term" value="P:response to antibiotic"/>
    <property type="evidence" value="ECO:0007669"/>
    <property type="project" value="UniProtKB-KW"/>
</dbReference>
<feature type="compositionally biased region" description="Polar residues" evidence="23">
    <location>
        <begin position="705"/>
        <end position="715"/>
    </location>
</feature>
<dbReference type="Gene3D" id="3.40.710.10">
    <property type="entry name" value="DD-peptidase/beta-lactamase superfamily"/>
    <property type="match status" value="1"/>
</dbReference>
<evidence type="ECO:0000256" key="6">
    <source>
        <dbReference type="ARBA" id="ARBA00012448"/>
    </source>
</evidence>
<dbReference type="AlphaFoldDB" id="A0A1X1IZD5"/>
<evidence type="ECO:0000256" key="2">
    <source>
        <dbReference type="ARBA" id="ARBA00004613"/>
    </source>
</evidence>
<keyword evidence="24" id="KW-0472">Membrane</keyword>
<dbReference type="FunFam" id="1.10.3810.10:FF:000001">
    <property type="entry name" value="Penicillin-binding protein 1A"/>
    <property type="match status" value="1"/>
</dbReference>
<dbReference type="GO" id="GO:0008658">
    <property type="term" value="F:penicillin binding"/>
    <property type="evidence" value="ECO:0007669"/>
    <property type="project" value="InterPro"/>
</dbReference>
<evidence type="ECO:0000256" key="23">
    <source>
        <dbReference type="SAM" id="MobiDB-lite"/>
    </source>
</evidence>
<evidence type="ECO:0000256" key="1">
    <source>
        <dbReference type="ARBA" id="ARBA00003921"/>
    </source>
</evidence>
<feature type="domain" description="Glycosyl transferase family 51" evidence="26">
    <location>
        <begin position="61"/>
        <end position="238"/>
    </location>
</feature>
<dbReference type="PANTHER" id="PTHR32282">
    <property type="entry name" value="BINDING PROTEIN TRANSPEPTIDASE, PUTATIVE-RELATED"/>
    <property type="match status" value="1"/>
</dbReference>
<evidence type="ECO:0000256" key="4">
    <source>
        <dbReference type="ARBA" id="ARBA00007090"/>
    </source>
</evidence>
<comment type="function">
    <text evidence="1">Cell wall formation.</text>
</comment>
<dbReference type="Pfam" id="PF00905">
    <property type="entry name" value="Transpeptidase"/>
    <property type="match status" value="1"/>
</dbReference>
<dbReference type="NCBIfam" id="TIGR02074">
    <property type="entry name" value="PBP_1a_fam"/>
    <property type="match status" value="1"/>
</dbReference>
<dbReference type="InterPro" id="IPR001264">
    <property type="entry name" value="Glyco_trans_51"/>
</dbReference>
<dbReference type="GO" id="GO:0009252">
    <property type="term" value="P:peptidoglycan biosynthetic process"/>
    <property type="evidence" value="ECO:0007669"/>
    <property type="project" value="UniProtKB-KW"/>
</dbReference>
<dbReference type="NCBIfam" id="NF038272">
    <property type="entry name" value="strep_PBP1A"/>
    <property type="match status" value="1"/>
</dbReference>
<keyword evidence="24" id="KW-1133">Transmembrane helix</keyword>
<evidence type="ECO:0000259" key="26">
    <source>
        <dbReference type="Pfam" id="PF00912"/>
    </source>
</evidence>
<proteinExistence type="inferred from homology"/>
<dbReference type="GO" id="GO:0008360">
    <property type="term" value="P:regulation of cell shape"/>
    <property type="evidence" value="ECO:0007669"/>
    <property type="project" value="UniProtKB-KW"/>
</dbReference>
<evidence type="ECO:0000256" key="18">
    <source>
        <dbReference type="ARBA" id="ARBA00023316"/>
    </source>
</evidence>
<evidence type="ECO:0000256" key="5">
    <source>
        <dbReference type="ARBA" id="ARBA00007739"/>
    </source>
</evidence>